<keyword evidence="2" id="KW-1185">Reference proteome</keyword>
<dbReference type="STRING" id="1120919.GCA_000429165_00479"/>
<name>A0A511X6K6_9PROT</name>
<dbReference type="Pfam" id="PF06258">
    <property type="entry name" value="Mito_fiss_Elm1"/>
    <property type="match status" value="1"/>
</dbReference>
<accession>A0A511X6K6</accession>
<dbReference type="OrthoDB" id="272235at2"/>
<dbReference type="RefSeq" id="WP_084440298.1">
    <property type="nucleotide sequence ID" value="NZ_AUBI01000001.1"/>
</dbReference>
<dbReference type="Proteomes" id="UP000321635">
    <property type="component" value="Unassembled WGS sequence"/>
</dbReference>
<gene>
    <name evidence="1" type="ORF">ANI02nite_04720</name>
</gene>
<evidence type="ECO:0000313" key="2">
    <source>
        <dbReference type="Proteomes" id="UP000321635"/>
    </source>
</evidence>
<evidence type="ECO:0008006" key="3">
    <source>
        <dbReference type="Google" id="ProtNLM"/>
    </source>
</evidence>
<dbReference type="EMBL" id="BJYF01000001">
    <property type="protein sequence ID" value="GEN58588.1"/>
    <property type="molecule type" value="Genomic_DNA"/>
</dbReference>
<reference evidence="1 2" key="1">
    <citation type="submission" date="2019-07" db="EMBL/GenBank/DDBJ databases">
        <title>Whole genome shotgun sequence of Acetobacter nitrogenifigens NBRC 105050.</title>
        <authorList>
            <person name="Hosoyama A."/>
            <person name="Uohara A."/>
            <person name="Ohji S."/>
            <person name="Ichikawa N."/>
        </authorList>
    </citation>
    <scope>NUCLEOTIDE SEQUENCE [LARGE SCALE GENOMIC DNA]</scope>
    <source>
        <strain evidence="1 2">NBRC 105050</strain>
    </source>
</reference>
<dbReference type="InterPro" id="IPR009367">
    <property type="entry name" value="Elm1-like"/>
</dbReference>
<proteinExistence type="predicted"/>
<sequence length="316" mass="33996">MEKEGSARASRPTAMARQAAPDAAIWVIETVRAGQVGQAHALAGRLGNSFRRVRDVATAEADGQPPHLILTSGVNGGLAGLTLGRRFDAPVVHCASQFARVTRGRPFDMTIVPSVRPRDLRDDRVMSVFGPLTPVSPMLFDRARRLWSERLDHLPEPRIAAVLDSGAHMTPSLANESARRLALMVQDHYGSVLLSIADGVSREVADSFVAGLGSCFNLVWRHGEPDDDPTLGFMACSDAVVVFCGRPATLVDAAASDLPVFVGEAPGLFGARNAIVKNLIAADYVRVLDEGFSPWPRQPLDEAGRVAAFLRQRFGL</sequence>
<comment type="caution">
    <text evidence="1">The sequence shown here is derived from an EMBL/GenBank/DDBJ whole genome shotgun (WGS) entry which is preliminary data.</text>
</comment>
<organism evidence="1 2">
    <name type="scientific">Acetobacter nitrogenifigens DSM 23921 = NBRC 105050</name>
    <dbReference type="NCBI Taxonomy" id="1120919"/>
    <lineage>
        <taxon>Bacteria</taxon>
        <taxon>Pseudomonadati</taxon>
        <taxon>Pseudomonadota</taxon>
        <taxon>Alphaproteobacteria</taxon>
        <taxon>Acetobacterales</taxon>
        <taxon>Acetobacteraceae</taxon>
        <taxon>Acetobacter</taxon>
    </lineage>
</organism>
<evidence type="ECO:0000313" key="1">
    <source>
        <dbReference type="EMBL" id="GEN58588.1"/>
    </source>
</evidence>
<protein>
    <recommendedName>
        <fullName evidence="3">Nucleoside-diphosphate sugar epimerase</fullName>
    </recommendedName>
</protein>
<dbReference type="AlphaFoldDB" id="A0A511X6K6"/>